<keyword evidence="5" id="KW-0325">Glycoprotein</keyword>
<dbReference type="PROSITE" id="PS50940">
    <property type="entry name" value="CHIT_BIND_II"/>
    <property type="match status" value="3"/>
</dbReference>
<feature type="chain" id="PRO_5046771177" evidence="6">
    <location>
        <begin position="22"/>
        <end position="314"/>
    </location>
</feature>
<dbReference type="InterPro" id="IPR002557">
    <property type="entry name" value="Chitin-bd_dom"/>
</dbReference>
<feature type="domain" description="Chitin-binding type-2" evidence="7">
    <location>
        <begin position="260"/>
        <end position="314"/>
    </location>
</feature>
<organism evidence="8 9">
    <name type="scientific">Drosophila suzukii</name>
    <name type="common">Spotted-wing drosophila fruit fly</name>
    <dbReference type="NCBI Taxonomy" id="28584"/>
    <lineage>
        <taxon>Eukaryota</taxon>
        <taxon>Metazoa</taxon>
        <taxon>Ecdysozoa</taxon>
        <taxon>Arthropoda</taxon>
        <taxon>Hexapoda</taxon>
        <taxon>Insecta</taxon>
        <taxon>Pterygota</taxon>
        <taxon>Neoptera</taxon>
        <taxon>Endopterygota</taxon>
        <taxon>Diptera</taxon>
        <taxon>Brachycera</taxon>
        <taxon>Muscomorpha</taxon>
        <taxon>Ephydroidea</taxon>
        <taxon>Drosophilidae</taxon>
        <taxon>Drosophila</taxon>
        <taxon>Sophophora</taxon>
    </lineage>
</organism>
<feature type="domain" description="Chitin-binding type-2" evidence="7">
    <location>
        <begin position="125"/>
        <end position="179"/>
    </location>
</feature>
<gene>
    <name evidence="9" type="primary">LOC139353243</name>
</gene>
<evidence type="ECO:0000256" key="3">
    <source>
        <dbReference type="ARBA" id="ARBA00022737"/>
    </source>
</evidence>
<sequence>MRWLINGGLLLVLLMVLGIQADEDLVVAPGPEGDPEDDEVVEEEAEYDMYNNTQINVCNNVADGVFLPYVGNCSMYIECENNTIKEMGSCLDLEGASKMCDNPPCDLAYDPVLQLCTYADVVQCLPSCESFQLSSFCYDNTCTKYVLCYYGKPVLRQCQDGLQYNNRTDRCDFPEYVDCVANDCSATFQPEDIIYLASKASCSKYFVCSDGYPWKQECAPGLAYNPTLRLCDFAKNVNCSIDAAARNIMPYSRSPLRRADIKCPNVGVYFYPHKFRRDAYYYCVDGSGVTLDCTPGLHYDPKVEECRRPEYVGA</sequence>
<protein>
    <submittedName>
        <fullName evidence="9">Probable chitinase 10</fullName>
    </submittedName>
</protein>
<dbReference type="PANTHER" id="PTHR23301">
    <property type="entry name" value="CHITIN BINDING PERITROPHIN-A"/>
    <property type="match status" value="1"/>
</dbReference>
<evidence type="ECO:0000256" key="4">
    <source>
        <dbReference type="ARBA" id="ARBA00023157"/>
    </source>
</evidence>
<dbReference type="InterPro" id="IPR036508">
    <property type="entry name" value="Chitin-bd_dom_sf"/>
</dbReference>
<dbReference type="SUPFAM" id="SSF57625">
    <property type="entry name" value="Invertebrate chitin-binding proteins"/>
    <property type="match status" value="4"/>
</dbReference>
<feature type="domain" description="Chitin-binding type-2" evidence="7">
    <location>
        <begin position="181"/>
        <end position="241"/>
    </location>
</feature>
<evidence type="ECO:0000256" key="5">
    <source>
        <dbReference type="ARBA" id="ARBA00023180"/>
    </source>
</evidence>
<dbReference type="RefSeq" id="XP_070852937.1">
    <property type="nucleotide sequence ID" value="XM_070996836.1"/>
</dbReference>
<evidence type="ECO:0000256" key="6">
    <source>
        <dbReference type="SAM" id="SignalP"/>
    </source>
</evidence>
<evidence type="ECO:0000313" key="9">
    <source>
        <dbReference type="RefSeq" id="XP_070852937.1"/>
    </source>
</evidence>
<dbReference type="PANTHER" id="PTHR23301:SF0">
    <property type="entry name" value="CHITIN-BINDING TYPE-2 DOMAIN-CONTAINING PROTEIN-RELATED"/>
    <property type="match status" value="1"/>
</dbReference>
<name>A0ABM4TSI4_DROSZ</name>
<dbReference type="InterPro" id="IPR051940">
    <property type="entry name" value="Chitin_bind-dev_reg"/>
</dbReference>
<keyword evidence="4" id="KW-1015">Disulfide bond</keyword>
<dbReference type="Proteomes" id="UP001652628">
    <property type="component" value="Chromosome 3"/>
</dbReference>
<evidence type="ECO:0000256" key="2">
    <source>
        <dbReference type="ARBA" id="ARBA00022729"/>
    </source>
</evidence>
<dbReference type="Gene3D" id="2.170.140.10">
    <property type="entry name" value="Chitin binding domain"/>
    <property type="match status" value="3"/>
</dbReference>
<evidence type="ECO:0000313" key="8">
    <source>
        <dbReference type="Proteomes" id="UP001652628"/>
    </source>
</evidence>
<dbReference type="GeneID" id="139353243"/>
<reference evidence="9" key="1">
    <citation type="submission" date="2025-08" db="UniProtKB">
        <authorList>
            <consortium name="RefSeq"/>
        </authorList>
    </citation>
    <scope>IDENTIFICATION</scope>
</reference>
<evidence type="ECO:0000259" key="7">
    <source>
        <dbReference type="PROSITE" id="PS50940"/>
    </source>
</evidence>
<feature type="signal peptide" evidence="6">
    <location>
        <begin position="1"/>
        <end position="21"/>
    </location>
</feature>
<dbReference type="Pfam" id="PF01607">
    <property type="entry name" value="CBM_14"/>
    <property type="match status" value="3"/>
</dbReference>
<accession>A0ABM4TSI4</accession>
<evidence type="ECO:0000256" key="1">
    <source>
        <dbReference type="ARBA" id="ARBA00022669"/>
    </source>
</evidence>
<keyword evidence="2 6" id="KW-0732">Signal</keyword>
<proteinExistence type="predicted"/>
<keyword evidence="3" id="KW-0677">Repeat</keyword>
<keyword evidence="1" id="KW-0147">Chitin-binding</keyword>
<dbReference type="SMART" id="SM00494">
    <property type="entry name" value="ChtBD2"/>
    <property type="match status" value="4"/>
</dbReference>
<keyword evidence="8" id="KW-1185">Reference proteome</keyword>